<dbReference type="GO" id="GO:0005634">
    <property type="term" value="C:nucleus"/>
    <property type="evidence" value="ECO:0007669"/>
    <property type="project" value="UniProtKB-SubCell"/>
</dbReference>
<evidence type="ECO:0008006" key="7">
    <source>
        <dbReference type="Google" id="ProtNLM"/>
    </source>
</evidence>
<dbReference type="HOGENOM" id="CLU_478188_0_0_1"/>
<gene>
    <name evidence="4" type="ordered locus">Cd36_10240</name>
    <name evidence="5" type="ORF">CD36_10240</name>
</gene>
<dbReference type="GO" id="GO:0000127">
    <property type="term" value="C:transcription factor TFIIIC complex"/>
    <property type="evidence" value="ECO:0007669"/>
    <property type="project" value="TreeGrafter"/>
</dbReference>
<keyword evidence="3" id="KW-0539">Nucleus</keyword>
<evidence type="ECO:0000256" key="3">
    <source>
        <dbReference type="ARBA" id="ARBA00023242"/>
    </source>
</evidence>
<dbReference type="GO" id="GO:0006383">
    <property type="term" value="P:transcription by RNA polymerase III"/>
    <property type="evidence" value="ECO:0007669"/>
    <property type="project" value="TreeGrafter"/>
</dbReference>
<keyword evidence="2" id="KW-0804">Transcription</keyword>
<dbReference type="RefSeq" id="XP_002417667.1">
    <property type="nucleotide sequence ID" value="XM_002417622.1"/>
</dbReference>
<dbReference type="PANTHER" id="PTHR15052:SF2">
    <property type="entry name" value="GENERAL TRANSCRIPTION FACTOR 3C POLYPEPTIDE 2"/>
    <property type="match status" value="1"/>
</dbReference>
<evidence type="ECO:0000256" key="1">
    <source>
        <dbReference type="ARBA" id="ARBA00004123"/>
    </source>
</evidence>
<dbReference type="InterPro" id="IPR052416">
    <property type="entry name" value="GTF3C_component"/>
</dbReference>
<dbReference type="KEGG" id="cdu:CD36_10240"/>
<organism evidence="5 6">
    <name type="scientific">Candida dubliniensis (strain CD36 / ATCC MYA-646 / CBS 7987 / NCPF 3949 / NRRL Y-17841)</name>
    <name type="common">Yeast</name>
    <dbReference type="NCBI Taxonomy" id="573826"/>
    <lineage>
        <taxon>Eukaryota</taxon>
        <taxon>Fungi</taxon>
        <taxon>Dikarya</taxon>
        <taxon>Ascomycota</taxon>
        <taxon>Saccharomycotina</taxon>
        <taxon>Pichiomycetes</taxon>
        <taxon>Debaryomycetaceae</taxon>
        <taxon>Candida/Lodderomyces clade</taxon>
        <taxon>Candida</taxon>
    </lineage>
</organism>
<dbReference type="PANTHER" id="PTHR15052">
    <property type="entry name" value="RNA POLYMERASE III TRANSCRIPTION INITIATION FACTOR COMPLEX SUBUNIT"/>
    <property type="match status" value="1"/>
</dbReference>
<evidence type="ECO:0000313" key="5">
    <source>
        <dbReference type="EMBL" id="CAX45371.1"/>
    </source>
</evidence>
<evidence type="ECO:0000313" key="4">
    <source>
        <dbReference type="CGD" id="CAL0000169686"/>
    </source>
</evidence>
<dbReference type="AlphaFoldDB" id="B9W998"/>
<protein>
    <recommendedName>
        <fullName evidence="7">Transcription factor</fullName>
    </recommendedName>
</protein>
<dbReference type="OrthoDB" id="4703at2759"/>
<dbReference type="GeneID" id="8045215"/>
<evidence type="ECO:0000313" key="6">
    <source>
        <dbReference type="Proteomes" id="UP000002605"/>
    </source>
</evidence>
<sequence>MWKPLRDKSFRSKYTSHYGYNVDHFNFLNDYKEDWNDYVAFVNESLVEKYSSRSRKFDSISSSKLNLKNFTYRTTDEDYIRANFKSMIPFNLESDSTTTTVDLLPEIPVHLQEYTKRNAFAIAVGGHVTSIQWLPQNGDSTSSYFAVSLVNSINGVKANDPNFSIFNKSKPQGINSAIQIWKYDFDKNELKVQSMLITNKFGVCSNLKWAPLQAEGTTLGVLTGLFTDGNVYLFKIEESLPQYSIITEPSFAYSLHEGTVRFNITSFDFIGSEKLVVGSNDGSIAEFMLPFHCNDNDLNIPNFKIGICWSAISSLMCIQDPAGKHLCIIHTGSHRGITFVYENPLQDMYPTTVKSNTQPNFNYPLQNFIITSQAEQSQIAFPRTSHCTFSSLARSDAYYTICKVSEVLGHPFLITGATNGDICIMNYFKKFWGTNANTSKVTPLRIWKVFVESDKRITLLADVQIQDQEAVVLPTSMRTESNITAAAWNESRVGSSAYAAGTAVGILLLERLDPEYL</sequence>
<name>B9W998_CANDC</name>
<dbReference type="Proteomes" id="UP000002605">
    <property type="component" value="Chromosome 1"/>
</dbReference>
<keyword evidence="6" id="KW-1185">Reference proteome</keyword>
<dbReference type="eggNOG" id="ENOG502S1WJ">
    <property type="taxonomic scope" value="Eukaryota"/>
</dbReference>
<evidence type="ECO:0000256" key="2">
    <source>
        <dbReference type="ARBA" id="ARBA00023163"/>
    </source>
</evidence>
<accession>B9W998</accession>
<dbReference type="CGD" id="CAL0000169686">
    <property type="gene designation" value="Cd36_10240"/>
</dbReference>
<comment type="subcellular location">
    <subcellularLocation>
        <location evidence="1">Nucleus</location>
    </subcellularLocation>
</comment>
<dbReference type="EMBL" id="FM992688">
    <property type="protein sequence ID" value="CAX45371.1"/>
    <property type="molecule type" value="Genomic_DNA"/>
</dbReference>
<dbReference type="InterPro" id="IPR036322">
    <property type="entry name" value="WD40_repeat_dom_sf"/>
</dbReference>
<dbReference type="SUPFAM" id="SSF50978">
    <property type="entry name" value="WD40 repeat-like"/>
    <property type="match status" value="1"/>
</dbReference>
<proteinExistence type="predicted"/>
<reference evidence="5 6" key="1">
    <citation type="journal article" date="2009" name="Genome Res.">
        <title>Comparative genomics of the fungal pathogens Candida dubliniensis and Candida albicans.</title>
        <authorList>
            <person name="Jackson A.P."/>
            <person name="Gamble J.A."/>
            <person name="Yeomans T."/>
            <person name="Moran G.P."/>
            <person name="Saunders D."/>
            <person name="Harris D."/>
            <person name="Aslett M."/>
            <person name="Barrell J.F."/>
            <person name="Butler G."/>
            <person name="Citiulo F."/>
            <person name="Coleman D.C."/>
            <person name="de Groot P.W.J."/>
            <person name="Goodwin T.J."/>
            <person name="Quail M.A."/>
            <person name="McQuillan J."/>
            <person name="Munro C.A."/>
            <person name="Pain A."/>
            <person name="Poulter R.T."/>
            <person name="Rajandream M.A."/>
            <person name="Renauld H."/>
            <person name="Spiering M.J."/>
            <person name="Tivey A."/>
            <person name="Gow N.A.R."/>
            <person name="Barrell B."/>
            <person name="Sullivan D.J."/>
            <person name="Berriman M."/>
        </authorList>
    </citation>
    <scope>NUCLEOTIDE SEQUENCE [LARGE SCALE GENOMIC DNA]</scope>
    <source>
        <strain evidence="6">CD36 / ATCC MYA-646 / CBS 7987 / NCPF 3949 / NRRL Y-17841</strain>
    </source>
</reference>